<reference evidence="11 12" key="1">
    <citation type="submission" date="2022-03" db="EMBL/GenBank/DDBJ databases">
        <title>Genomic Encyclopedia of Type Strains, Phase III (KMG-III): the genomes of soil and plant-associated and newly described type strains.</title>
        <authorList>
            <person name="Whitman W."/>
        </authorList>
    </citation>
    <scope>NUCLEOTIDE SEQUENCE [LARGE SCALE GENOMIC DNA]</scope>
    <source>
        <strain evidence="11 12">BSker1</strain>
    </source>
</reference>
<evidence type="ECO:0000256" key="4">
    <source>
        <dbReference type="ARBA" id="ARBA00022481"/>
    </source>
</evidence>
<proteinExistence type="predicted"/>
<evidence type="ECO:0000256" key="1">
    <source>
        <dbReference type="ARBA" id="ARBA00004377"/>
    </source>
</evidence>
<dbReference type="Pfam" id="PF07963">
    <property type="entry name" value="N_methyl"/>
    <property type="match status" value="1"/>
</dbReference>
<dbReference type="Proteomes" id="UP001523550">
    <property type="component" value="Unassembled WGS sequence"/>
</dbReference>
<dbReference type="PRINTS" id="PR00885">
    <property type="entry name" value="BCTERIALGSPH"/>
</dbReference>
<keyword evidence="3" id="KW-1003">Cell membrane</keyword>
<keyword evidence="5" id="KW-0997">Cell inner membrane</keyword>
<keyword evidence="6 10" id="KW-0812">Transmembrane</keyword>
<name>A0ABT1G6D8_9GAMM</name>
<evidence type="ECO:0000256" key="6">
    <source>
        <dbReference type="ARBA" id="ARBA00022692"/>
    </source>
</evidence>
<dbReference type="Gene3D" id="3.55.40.10">
    <property type="entry name" value="minor pseudopilin epsh domain"/>
    <property type="match status" value="1"/>
</dbReference>
<evidence type="ECO:0000256" key="9">
    <source>
        <dbReference type="ARBA" id="ARBA00030775"/>
    </source>
</evidence>
<keyword evidence="7 10" id="KW-1133">Transmembrane helix</keyword>
<dbReference type="NCBIfam" id="TIGR02532">
    <property type="entry name" value="IV_pilin_GFxxxE"/>
    <property type="match status" value="1"/>
</dbReference>
<evidence type="ECO:0000256" key="8">
    <source>
        <dbReference type="ARBA" id="ARBA00023136"/>
    </source>
</evidence>
<dbReference type="InterPro" id="IPR049875">
    <property type="entry name" value="TypeII_GspH"/>
</dbReference>
<organism evidence="11 12">
    <name type="scientific">Natronospira proteinivora</name>
    <dbReference type="NCBI Taxonomy" id="1807133"/>
    <lineage>
        <taxon>Bacteria</taxon>
        <taxon>Pseudomonadati</taxon>
        <taxon>Pseudomonadota</taxon>
        <taxon>Gammaproteobacteria</taxon>
        <taxon>Natronospirales</taxon>
        <taxon>Natronospiraceae</taxon>
        <taxon>Natronospira</taxon>
    </lineage>
</organism>
<dbReference type="EMBL" id="JALJYF010000001">
    <property type="protein sequence ID" value="MCP1726872.1"/>
    <property type="molecule type" value="Genomic_DNA"/>
</dbReference>
<dbReference type="InterPro" id="IPR002416">
    <property type="entry name" value="T2SS_protein-GspH"/>
</dbReference>
<sequence length="179" mass="20164">MRFAGRGFTLIEIMVVIVIIGVLVTIATLSINRLGEDDQAAEERSRLYALIGLAADRAMIEGGEYGLYIGRSGYRFLQYRDEGWAVPSGSEFRHREWPDGLQVHLEVEGRGVDMESFSEEDSRPQVYLTGTGEMMPFRLYLTNEGDMDGLVLEGLPSGRLIRWNESDGRPDDRDLSAQR</sequence>
<evidence type="ECO:0000313" key="12">
    <source>
        <dbReference type="Proteomes" id="UP001523550"/>
    </source>
</evidence>
<evidence type="ECO:0000313" key="11">
    <source>
        <dbReference type="EMBL" id="MCP1726872.1"/>
    </source>
</evidence>
<keyword evidence="4" id="KW-0488">Methylation</keyword>
<gene>
    <name evidence="11" type="ORF">J2T60_000837</name>
</gene>
<dbReference type="SUPFAM" id="SSF54523">
    <property type="entry name" value="Pili subunits"/>
    <property type="match status" value="1"/>
</dbReference>
<dbReference type="PROSITE" id="PS00409">
    <property type="entry name" value="PROKAR_NTER_METHYL"/>
    <property type="match status" value="1"/>
</dbReference>
<evidence type="ECO:0000256" key="10">
    <source>
        <dbReference type="SAM" id="Phobius"/>
    </source>
</evidence>
<keyword evidence="12" id="KW-1185">Reference proteome</keyword>
<evidence type="ECO:0000256" key="3">
    <source>
        <dbReference type="ARBA" id="ARBA00022475"/>
    </source>
</evidence>
<evidence type="ECO:0000256" key="7">
    <source>
        <dbReference type="ARBA" id="ARBA00022989"/>
    </source>
</evidence>
<feature type="transmembrane region" description="Helical" evidence="10">
    <location>
        <begin position="7"/>
        <end position="29"/>
    </location>
</feature>
<dbReference type="InterPro" id="IPR012902">
    <property type="entry name" value="N_methyl_site"/>
</dbReference>
<dbReference type="RefSeq" id="WP_253445838.1">
    <property type="nucleotide sequence ID" value="NZ_JALJYF010000001.1"/>
</dbReference>
<evidence type="ECO:0000256" key="2">
    <source>
        <dbReference type="ARBA" id="ARBA00021549"/>
    </source>
</evidence>
<protein>
    <recommendedName>
        <fullName evidence="2">Type II secretion system protein H</fullName>
    </recommendedName>
    <alternativeName>
        <fullName evidence="9">General secretion pathway protein H</fullName>
    </alternativeName>
</protein>
<evidence type="ECO:0000256" key="5">
    <source>
        <dbReference type="ARBA" id="ARBA00022519"/>
    </source>
</evidence>
<accession>A0ABT1G6D8</accession>
<comment type="caution">
    <text evidence="11">The sequence shown here is derived from an EMBL/GenBank/DDBJ whole genome shotgun (WGS) entry which is preliminary data.</text>
</comment>
<dbReference type="InterPro" id="IPR045584">
    <property type="entry name" value="Pilin-like"/>
</dbReference>
<keyword evidence="8 10" id="KW-0472">Membrane</keyword>
<comment type="subcellular location">
    <subcellularLocation>
        <location evidence="1">Cell inner membrane</location>
        <topology evidence="1">Single-pass membrane protein</topology>
    </subcellularLocation>
</comment>
<dbReference type="NCBIfam" id="TIGR01708">
    <property type="entry name" value="typeII_sec_gspH"/>
    <property type="match status" value="1"/>
</dbReference>